<evidence type="ECO:0000256" key="1">
    <source>
        <dbReference type="ARBA" id="ARBA00010456"/>
    </source>
</evidence>
<comment type="similarity">
    <text evidence="1">Belongs to the PNP/UDP phosphorylase family.</text>
</comment>
<dbReference type="SUPFAM" id="SSF53167">
    <property type="entry name" value="Purine and uridine phosphorylases"/>
    <property type="match status" value="1"/>
</dbReference>
<accession>A0A7D4CR64</accession>
<dbReference type="GO" id="GO:0016763">
    <property type="term" value="F:pentosyltransferase activity"/>
    <property type="evidence" value="ECO:0007669"/>
    <property type="project" value="InterPro"/>
</dbReference>
<evidence type="ECO:0000256" key="2">
    <source>
        <dbReference type="ARBA" id="ARBA00022676"/>
    </source>
</evidence>
<dbReference type="AlphaFoldDB" id="A0A7D4CR64"/>
<dbReference type="InterPro" id="IPR035994">
    <property type="entry name" value="Nucleoside_phosphorylase_sf"/>
</dbReference>
<dbReference type="PANTHER" id="PTHR43691:SF13">
    <property type="entry name" value="URIDINE PHOSPHORYLASE"/>
    <property type="match status" value="1"/>
</dbReference>
<dbReference type="InterPro" id="IPR000845">
    <property type="entry name" value="Nucleoside_phosphorylase_d"/>
</dbReference>
<keyword evidence="7" id="KW-1185">Reference proteome</keyword>
<keyword evidence="2" id="KW-0328">Glycosyltransferase</keyword>
<feature type="domain" description="Nucleoside phosphorylase" evidence="5">
    <location>
        <begin position="43"/>
        <end position="264"/>
    </location>
</feature>
<dbReference type="Pfam" id="PF01048">
    <property type="entry name" value="PNP_UDP_1"/>
    <property type="match status" value="1"/>
</dbReference>
<evidence type="ECO:0000259" key="5">
    <source>
        <dbReference type="Pfam" id="PF01048"/>
    </source>
</evidence>
<dbReference type="RefSeq" id="WP_173228364.1">
    <property type="nucleotide sequence ID" value="NZ_CP053941.1"/>
</dbReference>
<reference evidence="6 7" key="1">
    <citation type="submission" date="2020-05" db="EMBL/GenBank/DDBJ databases">
        <title>Halorubrum RHB-C sp.nov., an extremely halophilic archaeon isolated from solar salt farm.</title>
        <authorList>
            <person name="Ho H."/>
            <person name="Danganan R.E."/>
            <person name="Dedeles G.R."/>
            <person name="Kim S.-G."/>
        </authorList>
    </citation>
    <scope>NUCLEOTIDE SEQUENCE [LARGE SCALE GENOMIC DNA]</scope>
    <source>
        <strain evidence="6 7">RHB-C</strain>
    </source>
</reference>
<protein>
    <submittedName>
        <fullName evidence="6">Nucleoside phosphorylase</fullName>
    </submittedName>
</protein>
<feature type="region of interest" description="Disordered" evidence="4">
    <location>
        <begin position="1"/>
        <end position="31"/>
    </location>
</feature>
<evidence type="ECO:0000256" key="4">
    <source>
        <dbReference type="SAM" id="MobiDB-lite"/>
    </source>
</evidence>
<sequence>MTDEPDAGGSDVDAPAADAESEDPNDAAGYHVEAASEDVADAVLLPGNPERVDKITALWDGHEEVARHREYRTATGTYDGAPISVTSTGIGSPSAAIAVEELARVGVDTFIRVGSCGAIQPEMDVGDLVITTGGVRQEGTSDEYVREDYPAAADGEVVSALVAAAERLGHDYHTGVTMSADSFYAGQGRPGFDGFEAAGSDELVAELRDANVKNIEMEASAILTVANVYGLRAGAVCSVYANRVTGEFRTEGESRAAETASLAVKLLARMDEVKREAGADRWHAGLSL</sequence>
<organism evidence="6 7">
    <name type="scientific">Halorubrum salinarum</name>
    <dbReference type="NCBI Taxonomy" id="2739057"/>
    <lineage>
        <taxon>Archaea</taxon>
        <taxon>Methanobacteriati</taxon>
        <taxon>Methanobacteriota</taxon>
        <taxon>Stenosarchaea group</taxon>
        <taxon>Halobacteria</taxon>
        <taxon>Halobacteriales</taxon>
        <taxon>Haloferacaceae</taxon>
        <taxon>Halorubrum</taxon>
    </lineage>
</organism>
<dbReference type="GeneID" id="55593803"/>
<evidence type="ECO:0000313" key="6">
    <source>
        <dbReference type="EMBL" id="QKG91739.1"/>
    </source>
</evidence>
<dbReference type="PROSITE" id="PS01232">
    <property type="entry name" value="PNP_UDP_1"/>
    <property type="match status" value="1"/>
</dbReference>
<dbReference type="Proteomes" id="UP000505020">
    <property type="component" value="Chromosome"/>
</dbReference>
<dbReference type="GO" id="GO:0005829">
    <property type="term" value="C:cytosol"/>
    <property type="evidence" value="ECO:0007669"/>
    <property type="project" value="TreeGrafter"/>
</dbReference>
<dbReference type="EMBL" id="CP053941">
    <property type="protein sequence ID" value="QKG91739.1"/>
    <property type="molecule type" value="Genomic_DNA"/>
</dbReference>
<evidence type="ECO:0000256" key="3">
    <source>
        <dbReference type="ARBA" id="ARBA00022679"/>
    </source>
</evidence>
<gene>
    <name evidence="6" type="ORF">HPS36_02335</name>
</gene>
<evidence type="ECO:0000313" key="7">
    <source>
        <dbReference type="Proteomes" id="UP000505020"/>
    </source>
</evidence>
<dbReference type="GO" id="GO:0009164">
    <property type="term" value="P:nucleoside catabolic process"/>
    <property type="evidence" value="ECO:0007669"/>
    <property type="project" value="UniProtKB-ARBA"/>
</dbReference>
<dbReference type="InterPro" id="IPR018016">
    <property type="entry name" value="Nucleoside_phosphorylase_CS"/>
</dbReference>
<dbReference type="PANTHER" id="PTHR43691">
    <property type="entry name" value="URIDINE PHOSPHORYLASE"/>
    <property type="match status" value="1"/>
</dbReference>
<dbReference type="KEGG" id="hsai:HPS36_02335"/>
<dbReference type="CDD" id="cd17767">
    <property type="entry name" value="UP_EcUdp-like"/>
    <property type="match status" value="1"/>
</dbReference>
<keyword evidence="3" id="KW-0808">Transferase</keyword>
<proteinExistence type="inferred from homology"/>
<name>A0A7D4CR64_9EURY</name>
<dbReference type="Gene3D" id="3.40.50.1580">
    <property type="entry name" value="Nucleoside phosphorylase domain"/>
    <property type="match status" value="1"/>
</dbReference>